<dbReference type="Pfam" id="PF12840">
    <property type="entry name" value="HTH_20"/>
    <property type="match status" value="1"/>
</dbReference>
<evidence type="ECO:0000256" key="3">
    <source>
        <dbReference type="ARBA" id="ARBA00023163"/>
    </source>
</evidence>
<evidence type="ECO:0000313" key="6">
    <source>
        <dbReference type="Proteomes" id="UP000744769"/>
    </source>
</evidence>
<dbReference type="InterPro" id="IPR011991">
    <property type="entry name" value="ArsR-like_HTH"/>
</dbReference>
<dbReference type="RefSeq" id="WP_166197786.1">
    <property type="nucleotide sequence ID" value="NZ_JAAOIV010000011.1"/>
</dbReference>
<keyword evidence="1" id="KW-0805">Transcription regulation</keyword>
<dbReference type="Gene3D" id="1.10.10.10">
    <property type="entry name" value="Winged helix-like DNA-binding domain superfamily/Winged helix DNA-binding domain"/>
    <property type="match status" value="1"/>
</dbReference>
<dbReference type="SUPFAM" id="SSF46785">
    <property type="entry name" value="Winged helix' DNA-binding domain"/>
    <property type="match status" value="1"/>
</dbReference>
<dbReference type="CDD" id="cd00090">
    <property type="entry name" value="HTH_ARSR"/>
    <property type="match status" value="1"/>
</dbReference>
<dbReference type="EMBL" id="JAAOIV010000011">
    <property type="protein sequence ID" value="NHN56994.1"/>
    <property type="molecule type" value="Genomic_DNA"/>
</dbReference>
<accession>A0A967B2W9</accession>
<dbReference type="AlphaFoldDB" id="A0A967B2W9"/>
<proteinExistence type="predicted"/>
<comment type="caution">
    <text evidence="5">The sequence shown here is derived from an EMBL/GenBank/DDBJ whole genome shotgun (WGS) entry which is preliminary data.</text>
</comment>
<evidence type="ECO:0000256" key="2">
    <source>
        <dbReference type="ARBA" id="ARBA00023125"/>
    </source>
</evidence>
<dbReference type="InterPro" id="IPR036390">
    <property type="entry name" value="WH_DNA-bd_sf"/>
</dbReference>
<dbReference type="Proteomes" id="UP000744769">
    <property type="component" value="Unassembled WGS sequence"/>
</dbReference>
<name>A0A967B2W9_9MICO</name>
<dbReference type="GO" id="GO:0003677">
    <property type="term" value="F:DNA binding"/>
    <property type="evidence" value="ECO:0007669"/>
    <property type="project" value="UniProtKB-KW"/>
</dbReference>
<feature type="domain" description="HTH arsR-type" evidence="4">
    <location>
        <begin position="13"/>
        <end position="105"/>
    </location>
</feature>
<sequence length="190" mass="21078">MTNRMGDVELDAKGMRALAHPARLAILQRLRAQGPSTATELAPHAGVSPSVASWHLRHLAEHGLVQDAAEQPGGRKRVWEAVGRGFRFEATEDPDAANVLTDVIEDADRDQVPRWRAQVRPRLSPQWRAVASRWNSVVSLTPDETAALERAWEETLSAYVQREEAGEAPADARPVRIIRMALPYGEVPRD</sequence>
<keyword evidence="3" id="KW-0804">Transcription</keyword>
<dbReference type="PANTHER" id="PTHR33154:SF15">
    <property type="entry name" value="REGULATORY PROTEIN ARSR"/>
    <property type="match status" value="1"/>
</dbReference>
<reference evidence="5" key="1">
    <citation type="submission" date="2020-03" db="EMBL/GenBank/DDBJ databases">
        <title>Draft sequencing of Calidifontibacter sp. DB0510.</title>
        <authorList>
            <person name="Kim D.-U."/>
        </authorList>
    </citation>
    <scope>NUCLEOTIDE SEQUENCE</scope>
    <source>
        <strain evidence="5">DB0510</strain>
    </source>
</reference>
<dbReference type="SMART" id="SM00418">
    <property type="entry name" value="HTH_ARSR"/>
    <property type="match status" value="1"/>
</dbReference>
<protein>
    <submittedName>
        <fullName evidence="5">Helix-turn-helix domain-containing protein</fullName>
    </submittedName>
</protein>
<keyword evidence="2" id="KW-0238">DNA-binding</keyword>
<organism evidence="5 6">
    <name type="scientific">Metallococcus carri</name>
    <dbReference type="NCBI Taxonomy" id="1656884"/>
    <lineage>
        <taxon>Bacteria</taxon>
        <taxon>Bacillati</taxon>
        <taxon>Actinomycetota</taxon>
        <taxon>Actinomycetes</taxon>
        <taxon>Micrococcales</taxon>
        <taxon>Dermacoccaceae</taxon>
        <taxon>Metallococcus</taxon>
    </lineage>
</organism>
<dbReference type="InterPro" id="IPR001845">
    <property type="entry name" value="HTH_ArsR_DNA-bd_dom"/>
</dbReference>
<dbReference type="PANTHER" id="PTHR33154">
    <property type="entry name" value="TRANSCRIPTIONAL REGULATOR, ARSR FAMILY"/>
    <property type="match status" value="1"/>
</dbReference>
<evidence type="ECO:0000259" key="4">
    <source>
        <dbReference type="SMART" id="SM00418"/>
    </source>
</evidence>
<dbReference type="GO" id="GO:0003700">
    <property type="term" value="F:DNA-binding transcription factor activity"/>
    <property type="evidence" value="ECO:0007669"/>
    <property type="project" value="InterPro"/>
</dbReference>
<evidence type="ECO:0000256" key="1">
    <source>
        <dbReference type="ARBA" id="ARBA00023015"/>
    </source>
</evidence>
<dbReference type="InterPro" id="IPR036388">
    <property type="entry name" value="WH-like_DNA-bd_sf"/>
</dbReference>
<evidence type="ECO:0000313" key="5">
    <source>
        <dbReference type="EMBL" id="NHN56994.1"/>
    </source>
</evidence>
<keyword evidence="6" id="KW-1185">Reference proteome</keyword>
<gene>
    <name evidence="5" type="ORF">G9U51_14580</name>
</gene>
<dbReference type="InterPro" id="IPR051081">
    <property type="entry name" value="HTH_MetalResp_TranReg"/>
</dbReference>